<evidence type="ECO:0000313" key="3">
    <source>
        <dbReference type="EMBL" id="KAK9841165.1"/>
    </source>
</evidence>
<keyword evidence="2" id="KW-1133">Transmembrane helix</keyword>
<gene>
    <name evidence="3" type="ORF">WJX74_001299</name>
</gene>
<name>A0AAW1S531_9CHLO</name>
<protein>
    <submittedName>
        <fullName evidence="3">Uncharacterized protein</fullName>
    </submittedName>
</protein>
<keyword evidence="2" id="KW-0812">Transmembrane</keyword>
<evidence type="ECO:0000313" key="4">
    <source>
        <dbReference type="Proteomes" id="UP001438707"/>
    </source>
</evidence>
<reference evidence="3 4" key="1">
    <citation type="journal article" date="2024" name="Nat. Commun.">
        <title>Phylogenomics reveals the evolutionary origins of lichenization in chlorophyte algae.</title>
        <authorList>
            <person name="Puginier C."/>
            <person name="Libourel C."/>
            <person name="Otte J."/>
            <person name="Skaloud P."/>
            <person name="Haon M."/>
            <person name="Grisel S."/>
            <person name="Petersen M."/>
            <person name="Berrin J.G."/>
            <person name="Delaux P.M."/>
            <person name="Dal Grande F."/>
            <person name="Keller J."/>
        </authorList>
    </citation>
    <scope>NUCLEOTIDE SEQUENCE [LARGE SCALE GENOMIC DNA]</scope>
    <source>
        <strain evidence="3 4">SAG 2145</strain>
    </source>
</reference>
<feature type="compositionally biased region" description="Low complexity" evidence="1">
    <location>
        <begin position="198"/>
        <end position="211"/>
    </location>
</feature>
<feature type="transmembrane region" description="Helical" evidence="2">
    <location>
        <begin position="235"/>
        <end position="254"/>
    </location>
</feature>
<dbReference type="Proteomes" id="UP001438707">
    <property type="component" value="Unassembled WGS sequence"/>
</dbReference>
<dbReference type="AlphaFoldDB" id="A0AAW1S531"/>
<sequence length="261" mass="27667">MKSLTYRLPHQVGREGSLFAAKLQSPFQSAQSPSHASSESCCHQRHAGCLVFTRSVSYRPARQKQRSHTCRASSEASGTIAAGKEKYKGGDRMGALKLFEDAVNQDPSVPERQSAHYHAMCVHASYGDVELAQISLRSGLNAGMDFEAALSNPDNLKMQASPQIAVQLKRFAAAAKKIKSALQPEGSARKSGGGSSGGQQSTSSGPAPSAADISSLFDTEKTGLDTSILGIARRVAILLLLLSALGTGLFFIGLKSLNQFQ</sequence>
<feature type="region of interest" description="Disordered" evidence="1">
    <location>
        <begin position="182"/>
        <end position="212"/>
    </location>
</feature>
<keyword evidence="2" id="KW-0472">Membrane</keyword>
<evidence type="ECO:0000256" key="2">
    <source>
        <dbReference type="SAM" id="Phobius"/>
    </source>
</evidence>
<proteinExistence type="predicted"/>
<keyword evidence="4" id="KW-1185">Reference proteome</keyword>
<dbReference type="EMBL" id="JALJOS010000003">
    <property type="protein sequence ID" value="KAK9841165.1"/>
    <property type="molecule type" value="Genomic_DNA"/>
</dbReference>
<organism evidence="3 4">
    <name type="scientific">Apatococcus lobatus</name>
    <dbReference type="NCBI Taxonomy" id="904363"/>
    <lineage>
        <taxon>Eukaryota</taxon>
        <taxon>Viridiplantae</taxon>
        <taxon>Chlorophyta</taxon>
        <taxon>core chlorophytes</taxon>
        <taxon>Trebouxiophyceae</taxon>
        <taxon>Chlorellales</taxon>
        <taxon>Chlorellaceae</taxon>
        <taxon>Apatococcus</taxon>
    </lineage>
</organism>
<accession>A0AAW1S531</accession>
<evidence type="ECO:0000256" key="1">
    <source>
        <dbReference type="SAM" id="MobiDB-lite"/>
    </source>
</evidence>
<comment type="caution">
    <text evidence="3">The sequence shown here is derived from an EMBL/GenBank/DDBJ whole genome shotgun (WGS) entry which is preliminary data.</text>
</comment>